<dbReference type="RefSeq" id="WP_260559872.1">
    <property type="nucleotide sequence ID" value="NZ_CP104213.1"/>
</dbReference>
<evidence type="ECO:0000313" key="1">
    <source>
        <dbReference type="EMBL" id="UWX63587.1"/>
    </source>
</evidence>
<protein>
    <recommendedName>
        <fullName evidence="3">Restriction endonuclease</fullName>
    </recommendedName>
</protein>
<reference evidence="1" key="1">
    <citation type="submission" date="2022-09" db="EMBL/GenBank/DDBJ databases">
        <title>genome sequence of Deinococcus rubellus.</title>
        <authorList>
            <person name="Srinivasan S."/>
        </authorList>
    </citation>
    <scope>NUCLEOTIDE SEQUENCE</scope>
    <source>
        <strain evidence="1">Ant6</strain>
    </source>
</reference>
<gene>
    <name evidence="1" type="ORF">N0D28_12690</name>
</gene>
<accession>A0ABY5YEU2</accession>
<dbReference type="EMBL" id="CP104213">
    <property type="protein sequence ID" value="UWX63587.1"/>
    <property type="molecule type" value="Genomic_DNA"/>
</dbReference>
<proteinExistence type="predicted"/>
<evidence type="ECO:0000313" key="2">
    <source>
        <dbReference type="Proteomes" id="UP001060261"/>
    </source>
</evidence>
<sequence>MSEAPRVVNPAEFWAWAYSDFLSNALRGVLAEDIVAQALGGIAKPRAEWDAYELKIGTGLKIEVKSSAYLQTWEQKRHSTIRFDIGMKKGWDAETNVSALERARAADVYIFCVFATQERAAADPLELSQWFFMVCSTRRLSQQFNTQKTVGLAALEALGLERLRFEDLRVAVAREESGASEDHFRNC</sequence>
<name>A0ABY5YEU2_9DEIO</name>
<keyword evidence="2" id="KW-1185">Reference proteome</keyword>
<evidence type="ECO:0008006" key="3">
    <source>
        <dbReference type="Google" id="ProtNLM"/>
    </source>
</evidence>
<dbReference type="Proteomes" id="UP001060261">
    <property type="component" value="Chromosome"/>
</dbReference>
<organism evidence="1 2">
    <name type="scientific">Deinococcus rubellus</name>
    <dbReference type="NCBI Taxonomy" id="1889240"/>
    <lineage>
        <taxon>Bacteria</taxon>
        <taxon>Thermotogati</taxon>
        <taxon>Deinococcota</taxon>
        <taxon>Deinococci</taxon>
        <taxon>Deinococcales</taxon>
        <taxon>Deinococcaceae</taxon>
        <taxon>Deinococcus</taxon>
    </lineage>
</organism>